<name>K1RBY0_MAGGI</name>
<dbReference type="EMBL" id="JH817704">
    <property type="protein sequence ID" value="EKC38755.1"/>
    <property type="molecule type" value="Genomic_DNA"/>
</dbReference>
<evidence type="ECO:0000313" key="1">
    <source>
        <dbReference type="EMBL" id="EKC38755.1"/>
    </source>
</evidence>
<dbReference type="InParanoid" id="K1RBY0"/>
<sequence>MKPVWILVLVVSALSFIEAQRSLVSLSDVITLMSFIDPNWAKRAFKSNDIPCELCYHEDNVDCMKVYCGGDT</sequence>
<reference evidence="1" key="1">
    <citation type="journal article" date="2012" name="Nature">
        <title>The oyster genome reveals stress adaptation and complexity of shell formation.</title>
        <authorList>
            <person name="Zhang G."/>
            <person name="Fang X."/>
            <person name="Guo X."/>
            <person name="Li L."/>
            <person name="Luo R."/>
            <person name="Xu F."/>
            <person name="Yang P."/>
            <person name="Zhang L."/>
            <person name="Wang X."/>
            <person name="Qi H."/>
            <person name="Xiong Z."/>
            <person name="Que H."/>
            <person name="Xie Y."/>
            <person name="Holland P.W."/>
            <person name="Paps J."/>
            <person name="Zhu Y."/>
            <person name="Wu F."/>
            <person name="Chen Y."/>
            <person name="Wang J."/>
            <person name="Peng C."/>
            <person name="Meng J."/>
            <person name="Yang L."/>
            <person name="Liu J."/>
            <person name="Wen B."/>
            <person name="Zhang N."/>
            <person name="Huang Z."/>
            <person name="Zhu Q."/>
            <person name="Feng Y."/>
            <person name="Mount A."/>
            <person name="Hedgecock D."/>
            <person name="Xu Z."/>
            <person name="Liu Y."/>
            <person name="Domazet-Loso T."/>
            <person name="Du Y."/>
            <person name="Sun X."/>
            <person name="Zhang S."/>
            <person name="Liu B."/>
            <person name="Cheng P."/>
            <person name="Jiang X."/>
            <person name="Li J."/>
            <person name="Fan D."/>
            <person name="Wang W."/>
            <person name="Fu W."/>
            <person name="Wang T."/>
            <person name="Wang B."/>
            <person name="Zhang J."/>
            <person name="Peng Z."/>
            <person name="Li Y."/>
            <person name="Li N."/>
            <person name="Wang J."/>
            <person name="Chen M."/>
            <person name="He Y."/>
            <person name="Tan F."/>
            <person name="Song X."/>
            <person name="Zheng Q."/>
            <person name="Huang R."/>
            <person name="Yang H."/>
            <person name="Du X."/>
            <person name="Chen L."/>
            <person name="Yang M."/>
            <person name="Gaffney P.M."/>
            <person name="Wang S."/>
            <person name="Luo L."/>
            <person name="She Z."/>
            <person name="Ming Y."/>
            <person name="Huang W."/>
            <person name="Zhang S."/>
            <person name="Huang B."/>
            <person name="Zhang Y."/>
            <person name="Qu T."/>
            <person name="Ni P."/>
            <person name="Miao G."/>
            <person name="Wang J."/>
            <person name="Wang Q."/>
            <person name="Steinberg C.E."/>
            <person name="Wang H."/>
            <person name="Li N."/>
            <person name="Qian L."/>
            <person name="Zhang G."/>
            <person name="Li Y."/>
            <person name="Yang H."/>
            <person name="Liu X."/>
            <person name="Wang J."/>
            <person name="Yin Y."/>
            <person name="Wang J."/>
        </authorList>
    </citation>
    <scope>NUCLEOTIDE SEQUENCE [LARGE SCALE GENOMIC DNA]</scope>
    <source>
        <strain evidence="1">05x7-T-G4-1.051#20</strain>
    </source>
</reference>
<organism evidence="1">
    <name type="scientific">Magallana gigas</name>
    <name type="common">Pacific oyster</name>
    <name type="synonym">Crassostrea gigas</name>
    <dbReference type="NCBI Taxonomy" id="29159"/>
    <lineage>
        <taxon>Eukaryota</taxon>
        <taxon>Metazoa</taxon>
        <taxon>Spiralia</taxon>
        <taxon>Lophotrochozoa</taxon>
        <taxon>Mollusca</taxon>
        <taxon>Bivalvia</taxon>
        <taxon>Autobranchia</taxon>
        <taxon>Pteriomorphia</taxon>
        <taxon>Ostreida</taxon>
        <taxon>Ostreoidea</taxon>
        <taxon>Ostreidae</taxon>
        <taxon>Magallana</taxon>
    </lineage>
</organism>
<dbReference type="HOGENOM" id="CLU_2724679_0_0_1"/>
<protein>
    <submittedName>
        <fullName evidence="1">Uncharacterized protein</fullName>
    </submittedName>
</protein>
<accession>K1RBY0</accession>
<dbReference type="AlphaFoldDB" id="K1RBY0"/>
<proteinExistence type="predicted"/>
<gene>
    <name evidence="1" type="ORF">CGI_10020430</name>
</gene>